<protein>
    <submittedName>
        <fullName evidence="2">Type III restriction enzyme, res subunit</fullName>
    </submittedName>
</protein>
<evidence type="ECO:0000313" key="3">
    <source>
        <dbReference type="Proteomes" id="UP000789738"/>
    </source>
</evidence>
<reference evidence="2" key="1">
    <citation type="submission" date="2021-10" db="EMBL/GenBank/DDBJ databases">
        <authorList>
            <person name="Mesa V."/>
        </authorList>
    </citation>
    <scope>NUCLEOTIDE SEQUENCE</scope>
    <source>
        <strain evidence="2">CC3_PB</strain>
    </source>
</reference>
<dbReference type="SUPFAM" id="SSF52540">
    <property type="entry name" value="P-loop containing nucleoside triphosphate hydrolases"/>
    <property type="match status" value="1"/>
</dbReference>
<sequence>MAVKKKSKKLSEQLVLNKFFLSLFNAKDFGKDFEYLKDERLEGYNQDKGCSNFILEILNRNVSTIPKELLLIYDENIKKHTSIINQKRDIKIKWKYFQYLSILFVEIYLDWYFRDPIGLKDELNVYLNKFNSENNIELQEFALNDFKKIALWNATGSGKTLILHINILQYRYYIYHYHKERYLNKIIILTPNEGLSKQHLEELKKSSIKAELFSDEINLFNMDTKEVSIIDLHKIRRTKGDKTVALEAFETNNFVLIDEGHIGLSSNGSSDLSWNEIRNTISQDGFCIEYSATFEQAISSKGKNNELEEYSKNILFDYSYKYFYRDGYGKDYRILNMASKEESDNNKFKYLVGALLNFYQQLKLYRTGQFKEFNIHEPLMIFVGSKVTAVRTVKNNKVSDVVDILLFINRFIENNNNESINVIENVLKGNSGLYSKDKDLFLNKLPYVNQLYLNSSAEEIYKDMFKEIFNYNSIGGSLRIENLKSCNGEIALSVGENSSFGVINVGDTNELIKLCEVNNLKTVSNDFQASLFNNIKDRDSSVKILIGSKKFTEGWDSWRVSTIGLMNMGKNEGSQIIQLFGRGVRLQGFNLSLKRTAALGPISIGTAIPQYISILETLNIFGINADYMQAFREMLLREDVPLNDEKVDLDLPILQTIEGSELKKLKVIKVKDNLHYKKDAEKEILNDEVTDYFKKNKIVIDLYKNIEQVQSKKETGIGNLIKQSAWFTEEIIFIIDIDRVYFELTNYKKEKCLYNINIYKNKLISLLLDSSWYEILIPKVEFDFNFQNKTKYEDIAILLLKKYLDKFYRKRKADWEKDKLEYVELSYEDFVKNDTYHLEIDISENTVIQNISELKDTLNNYRMSGKIKSILFDKYSN</sequence>
<dbReference type="Proteomes" id="UP000789738">
    <property type="component" value="Unassembled WGS sequence"/>
</dbReference>
<proteinExistence type="predicted"/>
<evidence type="ECO:0000313" key="2">
    <source>
        <dbReference type="EMBL" id="CAG9708271.1"/>
    </source>
</evidence>
<accession>A0AA86JNC5</accession>
<dbReference type="InterPro" id="IPR006935">
    <property type="entry name" value="Helicase/UvrB_N"/>
</dbReference>
<dbReference type="AlphaFoldDB" id="A0AA86JNC5"/>
<dbReference type="InterPro" id="IPR014001">
    <property type="entry name" value="Helicase_ATP-bd"/>
</dbReference>
<dbReference type="GO" id="GO:0016787">
    <property type="term" value="F:hydrolase activity"/>
    <property type="evidence" value="ECO:0007669"/>
    <property type="project" value="InterPro"/>
</dbReference>
<dbReference type="PROSITE" id="PS51192">
    <property type="entry name" value="HELICASE_ATP_BIND_1"/>
    <property type="match status" value="1"/>
</dbReference>
<evidence type="ECO:0000259" key="1">
    <source>
        <dbReference type="PROSITE" id="PS51192"/>
    </source>
</evidence>
<dbReference type="Gene3D" id="3.40.50.300">
    <property type="entry name" value="P-loop containing nucleotide triphosphate hydrolases"/>
    <property type="match status" value="1"/>
</dbReference>
<dbReference type="Pfam" id="PF04851">
    <property type="entry name" value="ResIII"/>
    <property type="match status" value="1"/>
</dbReference>
<feature type="domain" description="Helicase ATP-binding" evidence="1">
    <location>
        <begin position="140"/>
        <end position="312"/>
    </location>
</feature>
<gene>
    <name evidence="2" type="ORF">CNEO_43485</name>
</gene>
<dbReference type="GO" id="GO:0005524">
    <property type="term" value="F:ATP binding"/>
    <property type="evidence" value="ECO:0007669"/>
    <property type="project" value="InterPro"/>
</dbReference>
<dbReference type="GO" id="GO:0003677">
    <property type="term" value="F:DNA binding"/>
    <property type="evidence" value="ECO:0007669"/>
    <property type="project" value="InterPro"/>
</dbReference>
<dbReference type="InterPro" id="IPR027417">
    <property type="entry name" value="P-loop_NTPase"/>
</dbReference>
<name>A0AA86JNC5_9CLOT</name>
<dbReference type="EMBL" id="CAKJVE010000004">
    <property type="protein sequence ID" value="CAG9708271.1"/>
    <property type="molecule type" value="Genomic_DNA"/>
</dbReference>
<comment type="caution">
    <text evidence="2">The sequence shown here is derived from an EMBL/GenBank/DDBJ whole genome shotgun (WGS) entry which is preliminary data.</text>
</comment>
<dbReference type="RefSeq" id="WP_317076918.1">
    <property type="nucleotide sequence ID" value="NZ_CAKJVE010000004.1"/>
</dbReference>
<organism evidence="2 3">
    <name type="scientific">Clostridium neonatale</name>
    <dbReference type="NCBI Taxonomy" id="137838"/>
    <lineage>
        <taxon>Bacteria</taxon>
        <taxon>Bacillati</taxon>
        <taxon>Bacillota</taxon>
        <taxon>Clostridia</taxon>
        <taxon>Eubacteriales</taxon>
        <taxon>Clostridiaceae</taxon>
        <taxon>Clostridium</taxon>
    </lineage>
</organism>